<feature type="domain" description="Glycosyl hydrolase-like 10" evidence="4">
    <location>
        <begin position="189"/>
        <end position="500"/>
    </location>
</feature>
<comment type="caution">
    <text evidence="6">The sequence shown here is derived from an EMBL/GenBank/DDBJ whole genome shotgun (WGS) entry which is preliminary data.</text>
</comment>
<name>A0A1E3KZX6_9BACL</name>
<dbReference type="Pfam" id="PF02638">
    <property type="entry name" value="GHL10"/>
    <property type="match status" value="1"/>
</dbReference>
<gene>
    <name evidence="6" type="ORF">PTI45_03755</name>
</gene>
<proteinExistence type="predicted"/>
<dbReference type="PANTHER" id="PTHR43405:SF1">
    <property type="entry name" value="GLYCOSYL HYDROLASE DIGH"/>
    <property type="match status" value="1"/>
</dbReference>
<feature type="region of interest" description="Disordered" evidence="2">
    <location>
        <begin position="145"/>
        <end position="184"/>
    </location>
</feature>
<keyword evidence="1 3" id="KW-0732">Signal</keyword>
<evidence type="ECO:0000256" key="1">
    <source>
        <dbReference type="ARBA" id="ARBA00022729"/>
    </source>
</evidence>
<dbReference type="Pfam" id="PF07833">
    <property type="entry name" value="Cu_amine_oxidN1"/>
    <property type="match status" value="1"/>
</dbReference>
<evidence type="ECO:0000256" key="3">
    <source>
        <dbReference type="SAM" id="SignalP"/>
    </source>
</evidence>
<evidence type="ECO:0000313" key="6">
    <source>
        <dbReference type="EMBL" id="ODP27026.1"/>
    </source>
</evidence>
<evidence type="ECO:0000259" key="5">
    <source>
        <dbReference type="Pfam" id="PF07833"/>
    </source>
</evidence>
<dbReference type="STRING" id="1886670.PTI45_03755"/>
<dbReference type="PATRIC" id="fig|1886670.3.peg.3779"/>
<dbReference type="SUPFAM" id="SSF51445">
    <property type="entry name" value="(Trans)glycosidases"/>
    <property type="match status" value="1"/>
</dbReference>
<keyword evidence="7" id="KW-1185">Reference proteome</keyword>
<organism evidence="6 7">
    <name type="scientific">Paenibacillus nuruki</name>
    <dbReference type="NCBI Taxonomy" id="1886670"/>
    <lineage>
        <taxon>Bacteria</taxon>
        <taxon>Bacillati</taxon>
        <taxon>Bacillota</taxon>
        <taxon>Bacilli</taxon>
        <taxon>Bacillales</taxon>
        <taxon>Paenibacillaceae</taxon>
        <taxon>Paenibacillus</taxon>
    </lineage>
</organism>
<dbReference type="CDD" id="cd00551">
    <property type="entry name" value="AmyAc_family"/>
    <property type="match status" value="1"/>
</dbReference>
<reference evidence="6 7" key="1">
    <citation type="submission" date="2016-08" db="EMBL/GenBank/DDBJ databases">
        <title>Genome sequencing of Paenibacillus sp. TI45-13ar, isolated from Korean traditional nuruk.</title>
        <authorList>
            <person name="Kim S.-J."/>
        </authorList>
    </citation>
    <scope>NUCLEOTIDE SEQUENCE [LARGE SCALE GENOMIC DNA]</scope>
    <source>
        <strain evidence="6 7">TI45-13ar</strain>
    </source>
</reference>
<dbReference type="AlphaFoldDB" id="A0A1E3KZX6"/>
<feature type="compositionally biased region" description="Low complexity" evidence="2">
    <location>
        <begin position="161"/>
        <end position="176"/>
    </location>
</feature>
<dbReference type="SUPFAM" id="SSF55383">
    <property type="entry name" value="Copper amine oxidase, domain N"/>
    <property type="match status" value="1"/>
</dbReference>
<evidence type="ECO:0000259" key="4">
    <source>
        <dbReference type="Pfam" id="PF02638"/>
    </source>
</evidence>
<dbReference type="Proteomes" id="UP000094578">
    <property type="component" value="Unassembled WGS sequence"/>
</dbReference>
<dbReference type="InterPro" id="IPR017853">
    <property type="entry name" value="GH"/>
</dbReference>
<accession>A0A1E3KZX6</accession>
<dbReference type="GO" id="GO:0008745">
    <property type="term" value="F:N-acetylmuramoyl-L-alanine amidase activity"/>
    <property type="evidence" value="ECO:0007669"/>
    <property type="project" value="UniProtKB-EC"/>
</dbReference>
<feature type="chain" id="PRO_5009131168" evidence="3">
    <location>
        <begin position="27"/>
        <end position="551"/>
    </location>
</feature>
<dbReference type="InterPro" id="IPR036582">
    <property type="entry name" value="Mao_N_sf"/>
</dbReference>
<dbReference type="PANTHER" id="PTHR43405">
    <property type="entry name" value="GLYCOSYL HYDROLASE DIGH"/>
    <property type="match status" value="1"/>
</dbReference>
<feature type="compositionally biased region" description="Polar residues" evidence="2">
    <location>
        <begin position="145"/>
        <end position="160"/>
    </location>
</feature>
<sequence length="551" mass="60957">MKMVRVIAVFLVLLMIVPSISSTLHAADSDIKIMLDGEQIQGDAAPYITSKSNVTMVPLRLVSENLKAKIAWNQSTSTVTITSDKQVLVLTSGQNTATIDNKSVSLDASVEMKNGRVMVPLRFIGEGLGLDVNWDQANRTVNLATSSYQGTGSKNNSSKPSTPATTNTGTTDNSNSGKAPTSTVAKDGLRGAWVSTVYNLDWPATSGATKQKQEFSKLLDDLQGMGINAVFVQVRPAGDALYKSSLMPWSKYLTGTQGKDPGYDPVEYMVAEAHKRGMEFHAWFNPFRATTDANTSKLASNNVVLKHPDWVIKFDNKYYLNPGIPAARQSVIDTVMEVVNNYDIDGVHLDDYFYPYSETASNKFGDDSTYASYNSGKFKTKADWRRGNINSFVQQLNTSIHNSKPAVKFGISPFGVWRNKSSDITGSDTKAGVTAYDTTYADTRTWIKNGWIDYIAPQVYWSMTLPVARYDKVVDWWANETKNTGVDLYIGHALYKISTPEIGWSSSNEIINQLKYNEKYSNIKGSIFFSAKDLKKNPQGVLAKLRSYWGL</sequence>
<dbReference type="InterPro" id="IPR012854">
    <property type="entry name" value="Cu_amine_oxidase-like_N"/>
</dbReference>
<dbReference type="EMBL" id="MDER01000070">
    <property type="protein sequence ID" value="ODP27026.1"/>
    <property type="molecule type" value="Genomic_DNA"/>
</dbReference>
<feature type="signal peptide" evidence="3">
    <location>
        <begin position="1"/>
        <end position="26"/>
    </location>
</feature>
<dbReference type="EC" id="3.5.1.28" evidence="6"/>
<keyword evidence="6" id="KW-0378">Hydrolase</keyword>
<feature type="domain" description="Copper amine oxidase-like N-terminal" evidence="5">
    <location>
        <begin position="35"/>
        <end position="142"/>
    </location>
</feature>
<evidence type="ECO:0000313" key="7">
    <source>
        <dbReference type="Proteomes" id="UP000094578"/>
    </source>
</evidence>
<evidence type="ECO:0000256" key="2">
    <source>
        <dbReference type="SAM" id="MobiDB-lite"/>
    </source>
</evidence>
<dbReference type="InterPro" id="IPR003790">
    <property type="entry name" value="GHL10"/>
</dbReference>
<dbReference type="InterPro" id="IPR052177">
    <property type="entry name" value="Divisome_Glycosyl_Hydrolase"/>
</dbReference>
<dbReference type="Gene3D" id="3.30.457.10">
    <property type="entry name" value="Copper amine oxidase-like, N-terminal domain"/>
    <property type="match status" value="1"/>
</dbReference>
<dbReference type="Gene3D" id="3.20.20.80">
    <property type="entry name" value="Glycosidases"/>
    <property type="match status" value="1"/>
</dbReference>
<protein>
    <submittedName>
        <fullName evidence="6">N-acetylmuramoyl-L-alanine amidase</fullName>
        <ecNumber evidence="6">3.5.1.28</ecNumber>
    </submittedName>
</protein>
<dbReference type="RefSeq" id="WP_069329090.1">
    <property type="nucleotide sequence ID" value="NZ_MDER01000070.1"/>
</dbReference>